<dbReference type="CDD" id="cd22153">
    <property type="entry name" value="F-box_AtTLP-like"/>
    <property type="match status" value="1"/>
</dbReference>
<feature type="domain" description="F-box" evidence="4">
    <location>
        <begin position="381"/>
        <end position="424"/>
    </location>
</feature>
<dbReference type="InterPro" id="IPR001810">
    <property type="entry name" value="F-box_dom"/>
</dbReference>
<dbReference type="InterPro" id="IPR036047">
    <property type="entry name" value="F-box-like_dom_sf"/>
</dbReference>
<evidence type="ECO:0000259" key="3">
    <source>
        <dbReference type="Pfam" id="PF01167"/>
    </source>
</evidence>
<dbReference type="PRINTS" id="PR01573">
    <property type="entry name" value="SUPERTUBBY"/>
</dbReference>
<dbReference type="PANTHER" id="PTHR16517">
    <property type="entry name" value="TUBBY-RELATED"/>
    <property type="match status" value="1"/>
</dbReference>
<dbReference type="EMBL" id="VEPZ02001596">
    <property type="protein sequence ID" value="KAE8666449.1"/>
    <property type="molecule type" value="Genomic_DNA"/>
</dbReference>
<feature type="domain" description="Tubby C-terminal" evidence="3">
    <location>
        <begin position="471"/>
        <end position="678"/>
    </location>
</feature>
<protein>
    <submittedName>
        <fullName evidence="5">Tubby-like F-box protein 5</fullName>
    </submittedName>
</protein>
<keyword evidence="6" id="KW-1185">Reference proteome</keyword>
<dbReference type="PROSITE" id="PS01200">
    <property type="entry name" value="TUB_1"/>
    <property type="match status" value="1"/>
</dbReference>
<comment type="similarity">
    <text evidence="1">Belongs to the TUB family.</text>
</comment>
<dbReference type="GO" id="GO:0006355">
    <property type="term" value="P:regulation of DNA-templated transcription"/>
    <property type="evidence" value="ECO:0007669"/>
    <property type="project" value="UniProtKB-ARBA"/>
</dbReference>
<evidence type="ECO:0000259" key="4">
    <source>
        <dbReference type="Pfam" id="PF12937"/>
    </source>
</evidence>
<dbReference type="Pfam" id="PF01167">
    <property type="entry name" value="Tub"/>
    <property type="match status" value="1"/>
</dbReference>
<dbReference type="InterPro" id="IPR000007">
    <property type="entry name" value="Tubby_C"/>
</dbReference>
<name>A0A6A2Y329_HIBSY</name>
<reference evidence="5" key="1">
    <citation type="submission" date="2019-09" db="EMBL/GenBank/DDBJ databases">
        <title>Draft genome information of white flower Hibiscus syriacus.</title>
        <authorList>
            <person name="Kim Y.-M."/>
        </authorList>
    </citation>
    <scope>NUCLEOTIDE SEQUENCE [LARGE SCALE GENOMIC DNA]</scope>
    <source>
        <strain evidence="5">YM2019G1</strain>
    </source>
</reference>
<dbReference type="AlphaFoldDB" id="A0A6A2Y329"/>
<evidence type="ECO:0000256" key="1">
    <source>
        <dbReference type="ARBA" id="ARBA00007129"/>
    </source>
</evidence>
<feature type="region of interest" description="Disordered" evidence="2">
    <location>
        <begin position="1"/>
        <end position="25"/>
    </location>
</feature>
<dbReference type="PANTHER" id="PTHR16517:SF104">
    <property type="entry name" value="TUBBY-LIKE F-BOX PROTEIN 6"/>
    <property type="match status" value="1"/>
</dbReference>
<dbReference type="SUPFAM" id="SSF54518">
    <property type="entry name" value="Tubby C-terminal domain-like"/>
    <property type="match status" value="1"/>
</dbReference>
<dbReference type="SUPFAM" id="SSF81383">
    <property type="entry name" value="F-box domain"/>
    <property type="match status" value="1"/>
</dbReference>
<sequence length="683" mass="75892">MEEPSSPPEEPLREPGADGDETGLFIHQNHRNSTPMMMKFQEMWHKLTLMHTCMKLIMVQCMEFSSKEEAVMAIKNYNILYNGPHTCCARGVNQDHPNLDSEMICQAIMPMVKTSSHIAVAVLISAIQSQYGYIVSHKKAWLAKQNAIVKLNGEWDASYNELSDRGAVIKAAMESLGPMWQPPFIQHSINNPPINCSMHARAYILTSSSEASALNSRKLASNQFNGILPPIKLSGTRHRLSRHKVVQEPCEISDITSPSTGSPRCIATSSSVIVHSPHGRWNVWVSGLHRSTKAEIRSYLKRFLLLVWITAEESKSFSSVKPKSRKMPLKAFIREIGNISKNSPGRKDNSMRGRSHIAPEASSSSPLLLGGSSTEIEQGHWTNLPPELLLDILQRVETKEKCWPGRRDVVACSAVCKSWREITKEIVKTPEQCGFFTFPISLKQPGPREAPIQCLLGGKGKLQRIDCIWVSVLGGDFSKSSNDYIGKLRSNFLGTKFNSFESQPQHDSSAQSGYRSHWKTYLKSEEIEVCNVLYPVSAVKEGGTAPTPMAFANCPEDHPSPSTDSKGKTPCVGFNSSVCCEPAKSGQSTALVLKNKAPRWHEQLQCWCLNFKGRVTVASVKNFQLVANVEPSQDISVAERDKVILQFGKIGKDIFTMDYRYPLSAFQAFAICLSSFGTKPVCE</sequence>
<evidence type="ECO:0000313" key="5">
    <source>
        <dbReference type="EMBL" id="KAE8666449.1"/>
    </source>
</evidence>
<organism evidence="5 6">
    <name type="scientific">Hibiscus syriacus</name>
    <name type="common">Rose of Sharon</name>
    <dbReference type="NCBI Taxonomy" id="106335"/>
    <lineage>
        <taxon>Eukaryota</taxon>
        <taxon>Viridiplantae</taxon>
        <taxon>Streptophyta</taxon>
        <taxon>Embryophyta</taxon>
        <taxon>Tracheophyta</taxon>
        <taxon>Spermatophyta</taxon>
        <taxon>Magnoliopsida</taxon>
        <taxon>eudicotyledons</taxon>
        <taxon>Gunneridae</taxon>
        <taxon>Pentapetalae</taxon>
        <taxon>rosids</taxon>
        <taxon>malvids</taxon>
        <taxon>Malvales</taxon>
        <taxon>Malvaceae</taxon>
        <taxon>Malvoideae</taxon>
        <taxon>Hibiscus</taxon>
    </lineage>
</organism>
<dbReference type="Gene3D" id="1.20.1280.50">
    <property type="match status" value="1"/>
</dbReference>
<dbReference type="Proteomes" id="UP000436088">
    <property type="component" value="Unassembled WGS sequence"/>
</dbReference>
<comment type="caution">
    <text evidence="5">The sequence shown here is derived from an EMBL/GenBank/DDBJ whole genome shotgun (WGS) entry which is preliminary data.</text>
</comment>
<dbReference type="Gene3D" id="3.20.90.10">
    <property type="entry name" value="Tubby Protein, Chain A"/>
    <property type="match status" value="1"/>
</dbReference>
<dbReference type="InterPro" id="IPR025659">
    <property type="entry name" value="Tubby-like_C"/>
</dbReference>
<dbReference type="Pfam" id="PF12937">
    <property type="entry name" value="F-box-like"/>
    <property type="match status" value="1"/>
</dbReference>
<proteinExistence type="inferred from homology"/>
<dbReference type="InterPro" id="IPR018066">
    <property type="entry name" value="Tubby_C_CS"/>
</dbReference>
<evidence type="ECO:0000256" key="2">
    <source>
        <dbReference type="SAM" id="MobiDB-lite"/>
    </source>
</evidence>
<accession>A0A6A2Y329</accession>
<evidence type="ECO:0000313" key="6">
    <source>
        <dbReference type="Proteomes" id="UP000436088"/>
    </source>
</evidence>
<gene>
    <name evidence="5" type="ORF">F3Y22_tig00112498pilonHSYRG00136</name>
</gene>
<feature type="region of interest" description="Disordered" evidence="2">
    <location>
        <begin position="340"/>
        <end position="367"/>
    </location>
</feature>